<protein>
    <submittedName>
        <fullName evidence="6">CvpA family protein</fullName>
    </submittedName>
</protein>
<keyword evidence="4 5" id="KW-0472">Membrane</keyword>
<dbReference type="Proteomes" id="UP000474758">
    <property type="component" value="Unassembled WGS sequence"/>
</dbReference>
<dbReference type="AlphaFoldDB" id="A0A6M1TXP6"/>
<keyword evidence="7" id="KW-1185">Reference proteome</keyword>
<evidence type="ECO:0000313" key="7">
    <source>
        <dbReference type="Proteomes" id="UP000474758"/>
    </source>
</evidence>
<feature type="transmembrane region" description="Helical" evidence="5">
    <location>
        <begin position="71"/>
        <end position="99"/>
    </location>
</feature>
<dbReference type="GO" id="GO:0009403">
    <property type="term" value="P:toxin biosynthetic process"/>
    <property type="evidence" value="ECO:0007669"/>
    <property type="project" value="InterPro"/>
</dbReference>
<dbReference type="RefSeq" id="WP_165050240.1">
    <property type="nucleotide sequence ID" value="NZ_JAALFE010000010.1"/>
</dbReference>
<feature type="transmembrane region" description="Helical" evidence="5">
    <location>
        <begin position="111"/>
        <end position="131"/>
    </location>
</feature>
<gene>
    <name evidence="6" type="ORF">G5V65_11720</name>
</gene>
<dbReference type="PANTHER" id="PTHR36926:SF1">
    <property type="entry name" value="COLICIN V PRODUCTION PROTEIN"/>
    <property type="match status" value="1"/>
</dbReference>
<sequence>MEGFTLIDAVVAGVIVLSAILAYSRGLVREAMAIVGWIGAALVAFLFAEQVQPLVKELPVVGEFLGDSCELSIIAAFAVVFAVALILASLFTPLLSSAIHRTALGGLDQGLGFLFGVARGVLLVAVAFLVYDRAVASNAIPMVDDSRSAKVFASFQDNIDAQMPTDAPGWIVARYNDLTQVCVGTAAPAETAPATSG</sequence>
<comment type="caution">
    <text evidence="6">The sequence shown here is derived from an EMBL/GenBank/DDBJ whole genome shotgun (WGS) entry which is preliminary data.</text>
</comment>
<keyword evidence="3 5" id="KW-1133">Transmembrane helix</keyword>
<dbReference type="GO" id="GO:0016020">
    <property type="term" value="C:membrane"/>
    <property type="evidence" value="ECO:0007669"/>
    <property type="project" value="UniProtKB-SubCell"/>
</dbReference>
<evidence type="ECO:0000256" key="3">
    <source>
        <dbReference type="ARBA" id="ARBA00022989"/>
    </source>
</evidence>
<evidence type="ECO:0000256" key="1">
    <source>
        <dbReference type="ARBA" id="ARBA00004141"/>
    </source>
</evidence>
<dbReference type="InterPro" id="IPR052719">
    <property type="entry name" value="CvpA-like"/>
</dbReference>
<keyword evidence="2 5" id="KW-0812">Transmembrane</keyword>
<dbReference type="InterPro" id="IPR003825">
    <property type="entry name" value="Colicin-V_CvpA"/>
</dbReference>
<comment type="subcellular location">
    <subcellularLocation>
        <location evidence="1">Membrane</location>
        <topology evidence="1">Multi-pass membrane protein</topology>
    </subcellularLocation>
</comment>
<reference evidence="6 7" key="1">
    <citation type="submission" date="2020-02" db="EMBL/GenBank/DDBJ databases">
        <title>Rhodobacter translucens sp. nov., a novel bacterium isolated from activated sludge.</title>
        <authorList>
            <person name="Liu J."/>
        </authorList>
    </citation>
    <scope>NUCLEOTIDE SEQUENCE [LARGE SCALE GENOMIC DNA]</scope>
    <source>
        <strain evidence="6 7">HX-7-19</strain>
    </source>
</reference>
<organism evidence="6 7">
    <name type="scientific">Paragemmobacter kunshanensis</name>
    <dbReference type="NCBI Taxonomy" id="2583234"/>
    <lineage>
        <taxon>Bacteria</taxon>
        <taxon>Pseudomonadati</taxon>
        <taxon>Pseudomonadota</taxon>
        <taxon>Alphaproteobacteria</taxon>
        <taxon>Rhodobacterales</taxon>
        <taxon>Paracoccaceae</taxon>
        <taxon>Paragemmobacter</taxon>
    </lineage>
</organism>
<evidence type="ECO:0000256" key="4">
    <source>
        <dbReference type="ARBA" id="ARBA00023136"/>
    </source>
</evidence>
<evidence type="ECO:0000256" key="2">
    <source>
        <dbReference type="ARBA" id="ARBA00022692"/>
    </source>
</evidence>
<accession>A0A6M1TXP6</accession>
<dbReference type="EMBL" id="JAALFE010000010">
    <property type="protein sequence ID" value="NGQ91566.1"/>
    <property type="molecule type" value="Genomic_DNA"/>
</dbReference>
<evidence type="ECO:0000313" key="6">
    <source>
        <dbReference type="EMBL" id="NGQ91566.1"/>
    </source>
</evidence>
<dbReference type="Pfam" id="PF02674">
    <property type="entry name" value="Colicin_V"/>
    <property type="match status" value="1"/>
</dbReference>
<proteinExistence type="predicted"/>
<feature type="transmembrane region" description="Helical" evidence="5">
    <location>
        <begin position="6"/>
        <end position="24"/>
    </location>
</feature>
<dbReference type="PANTHER" id="PTHR36926">
    <property type="entry name" value="COLICIN V PRODUCTION PROTEIN"/>
    <property type="match status" value="1"/>
</dbReference>
<feature type="transmembrane region" description="Helical" evidence="5">
    <location>
        <begin position="31"/>
        <end position="51"/>
    </location>
</feature>
<evidence type="ECO:0000256" key="5">
    <source>
        <dbReference type="SAM" id="Phobius"/>
    </source>
</evidence>
<name>A0A6M1TXP6_9RHOB</name>